<name>A0A815YUV6_9BILA</name>
<dbReference type="GO" id="GO:0106274">
    <property type="term" value="F:NAD+-protein-arginine ADP-ribosyltransferase activity"/>
    <property type="evidence" value="ECO:0007669"/>
    <property type="project" value="UniProtKB-EC"/>
</dbReference>
<evidence type="ECO:0000313" key="12">
    <source>
        <dbReference type="Proteomes" id="UP000663832"/>
    </source>
</evidence>
<keyword evidence="8" id="KW-0843">Virulence</keyword>
<evidence type="ECO:0000256" key="9">
    <source>
        <dbReference type="ARBA" id="ARBA00047597"/>
    </source>
</evidence>
<evidence type="ECO:0000256" key="5">
    <source>
        <dbReference type="ARBA" id="ARBA00022676"/>
    </source>
</evidence>
<protein>
    <recommendedName>
        <fullName evidence="10">NAD(P)(+)--arginine ADP-ribosyltransferase</fullName>
        <ecNumber evidence="10">2.4.2.31</ecNumber>
    </recommendedName>
    <alternativeName>
        <fullName evidence="10">Mono(ADP-ribosyl)transferase</fullName>
    </alternativeName>
</protein>
<accession>A0A815YUV6</accession>
<dbReference type="PANTHER" id="PTHR10339">
    <property type="entry name" value="ADP-RIBOSYLTRANSFERASE"/>
    <property type="match status" value="1"/>
</dbReference>
<evidence type="ECO:0000256" key="6">
    <source>
        <dbReference type="ARBA" id="ARBA00022679"/>
    </source>
</evidence>
<dbReference type="GO" id="GO:0005576">
    <property type="term" value="C:extracellular region"/>
    <property type="evidence" value="ECO:0007669"/>
    <property type="project" value="UniProtKB-SubCell"/>
</dbReference>
<keyword evidence="10" id="KW-0520">NAD</keyword>
<keyword evidence="4" id="KW-0800">Toxin</keyword>
<comment type="catalytic activity">
    <reaction evidence="9 10">
        <text>L-arginyl-[protein] + NAD(+) = N(omega)-(ADP-D-ribosyl)-L-arginyl-[protein] + nicotinamide + H(+)</text>
        <dbReference type="Rhea" id="RHEA:19149"/>
        <dbReference type="Rhea" id="RHEA-COMP:10532"/>
        <dbReference type="Rhea" id="RHEA-COMP:15087"/>
        <dbReference type="ChEBI" id="CHEBI:15378"/>
        <dbReference type="ChEBI" id="CHEBI:17154"/>
        <dbReference type="ChEBI" id="CHEBI:29965"/>
        <dbReference type="ChEBI" id="CHEBI:57540"/>
        <dbReference type="ChEBI" id="CHEBI:142554"/>
        <dbReference type="EC" id="2.4.2.31"/>
    </reaction>
</comment>
<dbReference type="GO" id="GO:0016779">
    <property type="term" value="F:nucleotidyltransferase activity"/>
    <property type="evidence" value="ECO:0007669"/>
    <property type="project" value="UniProtKB-KW"/>
</dbReference>
<dbReference type="Gene3D" id="3.90.176.10">
    <property type="entry name" value="Toxin ADP-ribosyltransferase, Chain A, domain 1"/>
    <property type="match status" value="1"/>
</dbReference>
<keyword evidence="10" id="KW-0521">NADP</keyword>
<dbReference type="GO" id="GO:0090729">
    <property type="term" value="F:toxin activity"/>
    <property type="evidence" value="ECO:0007669"/>
    <property type="project" value="UniProtKB-KW"/>
</dbReference>
<comment type="caution">
    <text evidence="11">The sequence shown here is derived from an EMBL/GenBank/DDBJ whole genome shotgun (WGS) entry which is preliminary data.</text>
</comment>
<keyword evidence="6 10" id="KW-0808">Transferase</keyword>
<evidence type="ECO:0000256" key="4">
    <source>
        <dbReference type="ARBA" id="ARBA00022656"/>
    </source>
</evidence>
<reference evidence="11" key="1">
    <citation type="submission" date="2021-02" db="EMBL/GenBank/DDBJ databases">
        <authorList>
            <person name="Nowell W R."/>
        </authorList>
    </citation>
    <scope>NUCLEOTIDE SEQUENCE</scope>
</reference>
<comment type="subcellular location">
    <subcellularLocation>
        <location evidence="1">Secreted</location>
    </subcellularLocation>
</comment>
<comment type="similarity">
    <text evidence="2 10">Belongs to the Arg-specific ADP-ribosyltransferase family.</text>
</comment>
<dbReference type="InterPro" id="IPR000768">
    <property type="entry name" value="ART"/>
</dbReference>
<dbReference type="PANTHER" id="PTHR10339:SF25">
    <property type="entry name" value="SECRETED EXOENZYME S"/>
    <property type="match status" value="1"/>
</dbReference>
<keyword evidence="3" id="KW-0964">Secreted</keyword>
<dbReference type="EMBL" id="CAJNOM010000885">
    <property type="protein sequence ID" value="CAF1575194.1"/>
    <property type="molecule type" value="Genomic_DNA"/>
</dbReference>
<evidence type="ECO:0000256" key="8">
    <source>
        <dbReference type="ARBA" id="ARBA00023026"/>
    </source>
</evidence>
<evidence type="ECO:0000313" key="11">
    <source>
        <dbReference type="EMBL" id="CAF1575194.1"/>
    </source>
</evidence>
<proteinExistence type="inferred from homology"/>
<evidence type="ECO:0000256" key="3">
    <source>
        <dbReference type="ARBA" id="ARBA00022525"/>
    </source>
</evidence>
<gene>
    <name evidence="11" type="ORF">QVE165_LOCUS49289</name>
</gene>
<dbReference type="InterPro" id="IPR050999">
    <property type="entry name" value="ADP-ribosyltransferase_ARG"/>
</dbReference>
<keyword evidence="12" id="KW-1185">Reference proteome</keyword>
<organism evidence="11 12">
    <name type="scientific">Adineta steineri</name>
    <dbReference type="NCBI Taxonomy" id="433720"/>
    <lineage>
        <taxon>Eukaryota</taxon>
        <taxon>Metazoa</taxon>
        <taxon>Spiralia</taxon>
        <taxon>Gnathifera</taxon>
        <taxon>Rotifera</taxon>
        <taxon>Eurotatoria</taxon>
        <taxon>Bdelloidea</taxon>
        <taxon>Adinetida</taxon>
        <taxon>Adinetidae</taxon>
        <taxon>Adineta</taxon>
    </lineage>
</organism>
<dbReference type="SUPFAM" id="SSF56399">
    <property type="entry name" value="ADP-ribosylation"/>
    <property type="match status" value="1"/>
</dbReference>
<dbReference type="EC" id="2.4.2.31" evidence="10"/>
<evidence type="ECO:0000256" key="10">
    <source>
        <dbReference type="RuleBase" id="RU361228"/>
    </source>
</evidence>
<evidence type="ECO:0000256" key="7">
    <source>
        <dbReference type="ARBA" id="ARBA00022695"/>
    </source>
</evidence>
<dbReference type="Proteomes" id="UP000663832">
    <property type="component" value="Unassembled WGS sequence"/>
</dbReference>
<evidence type="ECO:0000256" key="1">
    <source>
        <dbReference type="ARBA" id="ARBA00004613"/>
    </source>
</evidence>
<sequence length="749" mass="85082">MSRSVSEIITDLQRFNPRTATAQHRLSHDCYMILVGYVQDTKQLNKLKNMITSDGETDLDEYGTAGSITIMESEEVEFLLEYMKLQHNSEELLDARNEHFVYEDNFNSTLSGFVAEKASLQKLRNICRHYENRRGIHVDNVIAEHDARAAQSYSFFVGKGLSEDESLAAAFAISFYTGSKSEACSRGASLIARQSNGVVIDDKIVQELSEASIILYYLVKVKALSYIPYYWGYVTRACQLKDEELELYTAGALITWIQFSSSKKGKKVASNAGFAGRNTFFKICSLTGRPIKEFSNYPEEDEVLFLPHSTFLVFKHVTSHHGRQHSIYMRQVELGLSAWSVLWVDDNIFNPEWENKEHMEYAAAKELNKNVHFIPKSSTENALSFLRSLFGQILKNRNTLRIVTDMHRSNEQSPNNAGSRLIKGLRQLGFQNSCFVFTMQRGICNEILKNELNDQEHQNIIVSAKTQDLRNDLVKIFDQDIDLSKSITFQRILSKIPQTNTPVFTIPTRTISGTEFGNSIMNVGPTQTREDLIFAQFQAGNVPDFMRNAIPITVTAGNDTLIYWVLPDVLCIGTDKDYLRTPMNPLTAKKIADLYSAILPTRKMAHQIWQAATIKLNPNPNGAPYDATMMSTERMIFHNNKIQAALTNKIPGELISGHKKDVVISIGLLTKPQNVAIVGWWYPSGQMIQPLNYASHDRFYKDYSHGIRLINRMVTINGQWYDIYDVLQHKTFASLISDEGPFNATQMYT</sequence>
<evidence type="ECO:0000256" key="2">
    <source>
        <dbReference type="ARBA" id="ARBA00009558"/>
    </source>
</evidence>
<dbReference type="GO" id="GO:0003950">
    <property type="term" value="F:NAD+ poly-ADP-ribosyltransferase activity"/>
    <property type="evidence" value="ECO:0007669"/>
    <property type="project" value="TreeGrafter"/>
</dbReference>
<dbReference type="AlphaFoldDB" id="A0A815YUV6"/>
<keyword evidence="5 10" id="KW-0328">Glycosyltransferase</keyword>
<dbReference type="OrthoDB" id="423533at2759"/>
<keyword evidence="7" id="KW-0548">Nucleotidyltransferase</keyword>
<dbReference type="Pfam" id="PF01129">
    <property type="entry name" value="ART"/>
    <property type="match status" value="1"/>
</dbReference>